<protein>
    <submittedName>
        <fullName evidence="3">DUF58 domain-containing protein</fullName>
    </submittedName>
</protein>
<evidence type="ECO:0000313" key="4">
    <source>
        <dbReference type="Proteomes" id="UP000535491"/>
    </source>
</evidence>
<dbReference type="PANTHER" id="PTHR33608">
    <property type="entry name" value="BLL2464 PROTEIN"/>
    <property type="match status" value="1"/>
</dbReference>
<dbReference type="PANTHER" id="PTHR33608:SF3">
    <property type="entry name" value="SLR2013 PROTEIN"/>
    <property type="match status" value="1"/>
</dbReference>
<dbReference type="InterPro" id="IPR036465">
    <property type="entry name" value="vWFA_dom_sf"/>
</dbReference>
<dbReference type="InterPro" id="IPR002881">
    <property type="entry name" value="DUF58"/>
</dbReference>
<accession>A0A7W2A992</accession>
<feature type="transmembrane region" description="Helical" evidence="1">
    <location>
        <begin position="47"/>
        <end position="66"/>
    </location>
</feature>
<comment type="caution">
    <text evidence="3">The sequence shown here is derived from an EMBL/GenBank/DDBJ whole genome shotgun (WGS) entry which is preliminary data.</text>
</comment>
<keyword evidence="1" id="KW-0472">Membrane</keyword>
<name>A0A7W2A992_9BACL</name>
<sequence length="452" mass="52304">MTSWMKSFNLPWFRAKSILPSSQLIFILFLSVLVTAVGAWWGWGWLFFSICNGVIIGLVVIDGFLLRQFPVFTATRQAESLFELGEENPVILLLQSSFPISVRSWVRDDYPHGFQVNNYTFELAWKNETQKTVRYHAQPHRRGRHQFRDIHLRVESRLKLLLVQQTIPAPAEVKVYPRLESVRKVRQGFYRRQSMSDGTPIARAFGAGREFSHIREYLPDDDPRNINWSGTARQGKLVSNVYQPEVGQQVAILLDCGRMMGVQNEGQSQLDRSLEAALGFAAIALQRGDRVSFLAFSNKILRWVPLGRGMDHLQHLIEACFDLEPGYVESDYLQIWEMISAHHKHKTLITLFTDAANLAFSETMSPLIGRAKKKHLVMTVSMQDPRMKKLWEQSYHNEEEIYKRLVIEQLQSERQQTLRQWGKKVVALDVEPEKLASAVIYSYLEIRNRAER</sequence>
<proteinExistence type="predicted"/>
<dbReference type="Proteomes" id="UP000535491">
    <property type="component" value="Unassembled WGS sequence"/>
</dbReference>
<dbReference type="Pfam" id="PF01882">
    <property type="entry name" value="DUF58"/>
    <property type="match status" value="1"/>
</dbReference>
<keyword evidence="4" id="KW-1185">Reference proteome</keyword>
<reference evidence="3 4" key="1">
    <citation type="submission" date="2020-07" db="EMBL/GenBank/DDBJ databases">
        <authorList>
            <person name="Feng H."/>
        </authorList>
    </citation>
    <scope>NUCLEOTIDE SEQUENCE [LARGE SCALE GENOMIC DNA]</scope>
    <source>
        <strain evidence="4">s-10</strain>
    </source>
</reference>
<dbReference type="SUPFAM" id="SSF53300">
    <property type="entry name" value="vWA-like"/>
    <property type="match status" value="1"/>
</dbReference>
<organism evidence="3 4">
    <name type="scientific">Paenactinomyces guangxiensis</name>
    <dbReference type="NCBI Taxonomy" id="1490290"/>
    <lineage>
        <taxon>Bacteria</taxon>
        <taxon>Bacillati</taxon>
        <taxon>Bacillota</taxon>
        <taxon>Bacilli</taxon>
        <taxon>Bacillales</taxon>
        <taxon>Thermoactinomycetaceae</taxon>
        <taxon>Paenactinomyces</taxon>
    </lineage>
</organism>
<dbReference type="EMBL" id="JACEIQ010000032">
    <property type="protein sequence ID" value="MBA4496381.1"/>
    <property type="molecule type" value="Genomic_DNA"/>
</dbReference>
<keyword evidence="1" id="KW-1133">Transmembrane helix</keyword>
<evidence type="ECO:0000256" key="1">
    <source>
        <dbReference type="SAM" id="Phobius"/>
    </source>
</evidence>
<gene>
    <name evidence="3" type="ORF">H1191_19125</name>
</gene>
<dbReference type="RefSeq" id="WP_181754748.1">
    <property type="nucleotide sequence ID" value="NZ_JACEIQ010000032.1"/>
</dbReference>
<feature type="domain" description="DUF58" evidence="2">
    <location>
        <begin position="214"/>
        <end position="390"/>
    </location>
</feature>
<feature type="transmembrane region" description="Helical" evidence="1">
    <location>
        <begin position="21"/>
        <end position="41"/>
    </location>
</feature>
<dbReference type="AlphaFoldDB" id="A0A7W2A992"/>
<evidence type="ECO:0000259" key="2">
    <source>
        <dbReference type="Pfam" id="PF01882"/>
    </source>
</evidence>
<keyword evidence="1" id="KW-0812">Transmembrane</keyword>
<evidence type="ECO:0000313" key="3">
    <source>
        <dbReference type="EMBL" id="MBA4496381.1"/>
    </source>
</evidence>